<name>A0A084JNY8_9FIRM</name>
<dbReference type="Gene3D" id="3.40.50.300">
    <property type="entry name" value="P-loop containing nucleotide triphosphate hydrolases"/>
    <property type="match status" value="1"/>
</dbReference>
<dbReference type="STRING" id="29354.IO98_07890"/>
<evidence type="ECO:0000313" key="2">
    <source>
        <dbReference type="Proteomes" id="UP000028525"/>
    </source>
</evidence>
<reference evidence="1 2" key="1">
    <citation type="submission" date="2014-07" db="EMBL/GenBank/DDBJ databases">
        <title>Draft genome of Clostridium celerecrescens 152B isolated from sediments associated with methane hydrate from Krishna Godavari basin.</title>
        <authorList>
            <person name="Honkalas V.S."/>
            <person name="Dabir A.P."/>
            <person name="Arora P."/>
            <person name="Dhakephalkar P.K."/>
        </authorList>
    </citation>
    <scope>NUCLEOTIDE SEQUENCE [LARGE SCALE GENOMIC DNA]</scope>
    <source>
        <strain evidence="1 2">152B</strain>
    </source>
</reference>
<protein>
    <recommendedName>
        <fullName evidence="3">NACHT domain-containing protein</fullName>
    </recommendedName>
</protein>
<proteinExistence type="predicted"/>
<sequence>MDILISSLIDILTEIGKSSFLGILGKIKVLCLKCQLKRSILREILSRYGNEIYYNDLDHFLTDNDVICQIIRNCIDTSAFHYKPKSQTTKYYVQLFIEQHPKYSRYHYDISSLIEKYFMVIFNAFNKSDTDATRVVCNVLNELIGELSNELLESNKRIEQKIDLLHAEYTDSPSSFSMEAYYSYLLSLFPAYSRESYLPRKIYEKKNTDKEFDVLDTLLVKKNVLLLGEAGFGKTFESIVLLNKVCQDNRTNNCIPLYFPLYEYGLLYNDILSGIKRKIDAFSYGNSDKLIVEWMQNGKLIFIFDGIDDISQEMFLTKFFADVNDIAAKYQENFFFFTSRFNRYHGELSTQNQYFLSSLDEQTIRHQLREEGIIVEIPKEYYQLFSNPLFLSIGKKVLKKSSNHDVFNRSQLFDELFQQLYGGLEQKKGISATHPVTYSDALSILGEFAFENISQSAYGFLEFDQKLTKIIQDNKVSVISSFISSGLFKISDSIQFIHKLLKEYCVAHYLINTYPLSANIELYRDLVRQGEWKEVFIFAGGIFKEVNLQDEFLDFVMSNNLSLYIECINAKSDLSTVHSSNKYDVTYRLLSQIYKTYIFIISHYLHPIMDLFQPLSVSQYPDKKIGIIGCLSNDGTWLSYWFDLVPTNDAEINCISEQQLQICHKDFEKNALHERRNIASYGVNMKLSGLPEDSGRKIAIDLIKKELKSIIEKKQLIESKYLLCERVTYYQRKMKEIKDSTNLMEMQAIVDGLINEKLQRSPNMAGYNYNGIELLNFQHLLHFLNASGVILQDYLLPESDIISSGWIWDLYSKEQKKKRITLFFYYHDLSYLDMVKNNFPKLCCHFSRFQDAPYQNVVAVNYKENDKKRDFSSEPSLSYYYIAALENDVLLPLLHEVNEQTDMESYEFIIQKIRKSFLSQGKTAHRITYTQTGFSFTLTSRRSGSNDPLSDYVYDSIRESLEEIFGRLK</sequence>
<organism evidence="1 2">
    <name type="scientific">Lacrimispora celerecrescens</name>
    <dbReference type="NCBI Taxonomy" id="29354"/>
    <lineage>
        <taxon>Bacteria</taxon>
        <taxon>Bacillati</taxon>
        <taxon>Bacillota</taxon>
        <taxon>Clostridia</taxon>
        <taxon>Lachnospirales</taxon>
        <taxon>Lachnospiraceae</taxon>
        <taxon>Lacrimispora</taxon>
    </lineage>
</organism>
<dbReference type="AlphaFoldDB" id="A0A084JNY8"/>
<dbReference type="RefSeq" id="WP_038279879.1">
    <property type="nucleotide sequence ID" value="NZ_JPME01000010.1"/>
</dbReference>
<keyword evidence="2" id="KW-1185">Reference proteome</keyword>
<comment type="caution">
    <text evidence="1">The sequence shown here is derived from an EMBL/GenBank/DDBJ whole genome shotgun (WGS) entry which is preliminary data.</text>
</comment>
<dbReference type="OrthoDB" id="2081291at2"/>
<evidence type="ECO:0008006" key="3">
    <source>
        <dbReference type="Google" id="ProtNLM"/>
    </source>
</evidence>
<evidence type="ECO:0000313" key="1">
    <source>
        <dbReference type="EMBL" id="KEZ90672.1"/>
    </source>
</evidence>
<gene>
    <name evidence="1" type="ORF">IO98_07890</name>
</gene>
<dbReference type="InterPro" id="IPR027417">
    <property type="entry name" value="P-loop_NTPase"/>
</dbReference>
<dbReference type="SUPFAM" id="SSF52540">
    <property type="entry name" value="P-loop containing nucleoside triphosphate hydrolases"/>
    <property type="match status" value="1"/>
</dbReference>
<accession>A0A084JNY8</accession>
<dbReference type="EMBL" id="JPME01000010">
    <property type="protein sequence ID" value="KEZ90672.1"/>
    <property type="molecule type" value="Genomic_DNA"/>
</dbReference>
<dbReference type="Proteomes" id="UP000028525">
    <property type="component" value="Unassembled WGS sequence"/>
</dbReference>